<dbReference type="RefSeq" id="WP_315945418.1">
    <property type="nucleotide sequence ID" value="NZ_JAWCUA010000001.1"/>
</dbReference>
<dbReference type="PROSITE" id="PS00061">
    <property type="entry name" value="ADH_SHORT"/>
    <property type="match status" value="1"/>
</dbReference>
<dbReference type="PRINTS" id="PR00080">
    <property type="entry name" value="SDRFAMILY"/>
</dbReference>
<dbReference type="Proteomes" id="UP001257914">
    <property type="component" value="Unassembled WGS sequence"/>
</dbReference>
<organism evidence="3 4">
    <name type="scientific">Psychrosphaera aquimarina</name>
    <dbReference type="NCBI Taxonomy" id="2044854"/>
    <lineage>
        <taxon>Bacteria</taxon>
        <taxon>Pseudomonadati</taxon>
        <taxon>Pseudomonadota</taxon>
        <taxon>Gammaproteobacteria</taxon>
        <taxon>Alteromonadales</taxon>
        <taxon>Pseudoalteromonadaceae</taxon>
        <taxon>Psychrosphaera</taxon>
    </lineage>
</organism>
<dbReference type="PANTHER" id="PTHR43658:SF8">
    <property type="entry name" value="17-BETA-HYDROXYSTEROID DEHYDROGENASE 14-RELATED"/>
    <property type="match status" value="1"/>
</dbReference>
<comment type="caution">
    <text evidence="3">The sequence shown here is derived from an EMBL/GenBank/DDBJ whole genome shotgun (WGS) entry which is preliminary data.</text>
</comment>
<gene>
    <name evidence="3" type="ORF">RT723_00095</name>
</gene>
<evidence type="ECO:0000256" key="1">
    <source>
        <dbReference type="ARBA" id="ARBA00023002"/>
    </source>
</evidence>
<dbReference type="PANTHER" id="PTHR43658">
    <property type="entry name" value="SHORT-CHAIN DEHYDROGENASE/REDUCTASE"/>
    <property type="match status" value="1"/>
</dbReference>
<evidence type="ECO:0000313" key="3">
    <source>
        <dbReference type="EMBL" id="MDU0111455.1"/>
    </source>
</evidence>
<dbReference type="SUPFAM" id="SSF51735">
    <property type="entry name" value="NAD(P)-binding Rossmann-fold domains"/>
    <property type="match status" value="1"/>
</dbReference>
<dbReference type="Pfam" id="PF00106">
    <property type="entry name" value="adh_short"/>
    <property type="match status" value="1"/>
</dbReference>
<accession>A0ABU3QWC9</accession>
<dbReference type="EMBL" id="JAWCUA010000001">
    <property type="protein sequence ID" value="MDU0111455.1"/>
    <property type="molecule type" value="Genomic_DNA"/>
</dbReference>
<comment type="similarity">
    <text evidence="2">Belongs to the short-chain dehydrogenases/reductases (SDR) family.</text>
</comment>
<sequence length="258" mass="27289">MDLQNKVAVVTGGASGLGRATCDQLVAQGIKVAIFDLNEDAAKQAVAELGENNAMYQIVDVTDETSTEQAFEKVIAHYQAIHICVNCAGIAPAAKVLNRDGDPMPLSKFAQAININLIGTFNVARLAAFYMAKNEVMGEALERGVIINTASVAGYEGQMGQAAYAASKGGIISLSLPMARDLAKTGIRVNAIAPGIMGTPMLLGMPDNVQESLVSNIQFPKRMGLPKEFGDLVVHIASNAYINGEAIRLDGAIRMQPR</sequence>
<evidence type="ECO:0000313" key="4">
    <source>
        <dbReference type="Proteomes" id="UP001257914"/>
    </source>
</evidence>
<name>A0ABU3QWC9_9GAMM</name>
<proteinExistence type="inferred from homology"/>
<dbReference type="PRINTS" id="PR00081">
    <property type="entry name" value="GDHRDH"/>
</dbReference>
<evidence type="ECO:0000256" key="2">
    <source>
        <dbReference type="RuleBase" id="RU000363"/>
    </source>
</evidence>
<dbReference type="InterPro" id="IPR002347">
    <property type="entry name" value="SDR_fam"/>
</dbReference>
<dbReference type="InterPro" id="IPR020904">
    <property type="entry name" value="Sc_DH/Rdtase_CS"/>
</dbReference>
<dbReference type="InterPro" id="IPR036291">
    <property type="entry name" value="NAD(P)-bd_dom_sf"/>
</dbReference>
<keyword evidence="4" id="KW-1185">Reference proteome</keyword>
<dbReference type="Gene3D" id="3.40.50.720">
    <property type="entry name" value="NAD(P)-binding Rossmann-like Domain"/>
    <property type="match status" value="1"/>
</dbReference>
<reference evidence="3 4" key="1">
    <citation type="submission" date="2023-10" db="EMBL/GenBank/DDBJ databases">
        <title>Psychrosphaera aquimaarina strain SW33 isolated from seawater.</title>
        <authorList>
            <person name="Bayburt H."/>
            <person name="Kim J.M."/>
            <person name="Choi B.J."/>
            <person name="Jeon C.O."/>
        </authorList>
    </citation>
    <scope>NUCLEOTIDE SEQUENCE [LARGE SCALE GENOMIC DNA]</scope>
    <source>
        <strain evidence="3 4">KCTC 52743</strain>
    </source>
</reference>
<protein>
    <submittedName>
        <fullName evidence="3">SDR family NAD(P)-dependent oxidoreductase</fullName>
    </submittedName>
</protein>
<keyword evidence="1" id="KW-0560">Oxidoreductase</keyword>